<sequence length="45" mass="5032">MTSENKHPNDQTPLTPPSKQGNNDSGGIGIDWVKKSQDDQPKERR</sequence>
<evidence type="ECO:0000313" key="2">
    <source>
        <dbReference type="EMBL" id="XAG40810.1"/>
    </source>
</evidence>
<feature type="compositionally biased region" description="Polar residues" evidence="1">
    <location>
        <begin position="10"/>
        <end position="23"/>
    </location>
</feature>
<evidence type="ECO:0000256" key="1">
    <source>
        <dbReference type="SAM" id="MobiDB-lite"/>
    </source>
</evidence>
<reference evidence="2" key="1">
    <citation type="submission" date="2022-03" db="EMBL/GenBank/DDBJ databases">
        <title>Sea Food Isolates.</title>
        <authorList>
            <person name="Li C."/>
        </authorList>
    </citation>
    <scope>NUCLEOTIDE SEQUENCE</scope>
    <source>
        <strain evidence="2">19NY04SH05-1</strain>
    </source>
</reference>
<feature type="region of interest" description="Disordered" evidence="1">
    <location>
        <begin position="1"/>
        <end position="45"/>
    </location>
</feature>
<protein>
    <submittedName>
        <fullName evidence="2">Uncharacterized protein</fullName>
    </submittedName>
</protein>
<accession>A0AAU6T6K0</accession>
<proteinExistence type="predicted"/>
<dbReference type="AlphaFoldDB" id="A0AAU6T6K0"/>
<dbReference type="EMBL" id="CP095328">
    <property type="protein sequence ID" value="XAG40810.1"/>
    <property type="molecule type" value="Genomic_DNA"/>
</dbReference>
<feature type="compositionally biased region" description="Basic and acidic residues" evidence="1">
    <location>
        <begin position="32"/>
        <end position="45"/>
    </location>
</feature>
<dbReference type="RefSeq" id="WP_354688416.1">
    <property type="nucleotide sequence ID" value="NZ_CP095328.1"/>
</dbReference>
<gene>
    <name evidence="2" type="ORF">MRK42_17765</name>
</gene>
<name>A0AAU6T6K0_9GAMM</name>
<organism evidence="2">
    <name type="scientific">Aeromonas sp. 19NY04SH05-1</name>
    <dbReference type="NCBI Taxonomy" id="2920537"/>
    <lineage>
        <taxon>Bacteria</taxon>
        <taxon>Pseudomonadati</taxon>
        <taxon>Pseudomonadota</taxon>
        <taxon>Gammaproteobacteria</taxon>
        <taxon>Aeromonadales</taxon>
        <taxon>Aeromonadaceae</taxon>
        <taxon>Aeromonas</taxon>
    </lineage>
</organism>